<evidence type="ECO:0000256" key="6">
    <source>
        <dbReference type="ARBA" id="ARBA00023242"/>
    </source>
</evidence>
<evidence type="ECO:0000313" key="8">
    <source>
        <dbReference type="EMBL" id="KAE8412350.1"/>
    </source>
</evidence>
<keyword evidence="5" id="KW-0804">Transcription</keyword>
<evidence type="ECO:0000256" key="3">
    <source>
        <dbReference type="ARBA" id="ARBA00023015"/>
    </source>
</evidence>
<keyword evidence="4" id="KW-0238">DNA-binding</keyword>
<name>A0ABQ6W5E3_9EURO</name>
<proteinExistence type="predicted"/>
<dbReference type="SMART" id="SM00066">
    <property type="entry name" value="GAL4"/>
    <property type="match status" value="1"/>
</dbReference>
<organism evidence="8 9">
    <name type="scientific">Aspergillus pseudocaelatus</name>
    <dbReference type="NCBI Taxonomy" id="1825620"/>
    <lineage>
        <taxon>Eukaryota</taxon>
        <taxon>Fungi</taxon>
        <taxon>Dikarya</taxon>
        <taxon>Ascomycota</taxon>
        <taxon>Pezizomycotina</taxon>
        <taxon>Eurotiomycetes</taxon>
        <taxon>Eurotiomycetidae</taxon>
        <taxon>Eurotiales</taxon>
        <taxon>Aspergillaceae</taxon>
        <taxon>Aspergillus</taxon>
        <taxon>Aspergillus subgen. Circumdati</taxon>
    </lineage>
</organism>
<evidence type="ECO:0000256" key="5">
    <source>
        <dbReference type="ARBA" id="ARBA00023163"/>
    </source>
</evidence>
<dbReference type="SUPFAM" id="SSF57701">
    <property type="entry name" value="Zn2/Cys6 DNA-binding domain"/>
    <property type="match status" value="1"/>
</dbReference>
<dbReference type="Gene3D" id="4.10.240.10">
    <property type="entry name" value="Zn(2)-C6 fungal-type DNA-binding domain"/>
    <property type="match status" value="1"/>
</dbReference>
<dbReference type="CDD" id="cd12148">
    <property type="entry name" value="fungal_TF_MHR"/>
    <property type="match status" value="1"/>
</dbReference>
<dbReference type="InterPro" id="IPR051430">
    <property type="entry name" value="Fungal_TF_Env_Response"/>
</dbReference>
<keyword evidence="3" id="KW-0805">Transcription regulation</keyword>
<evidence type="ECO:0000256" key="2">
    <source>
        <dbReference type="ARBA" id="ARBA00022833"/>
    </source>
</evidence>
<evidence type="ECO:0000313" key="9">
    <source>
        <dbReference type="Proteomes" id="UP000325395"/>
    </source>
</evidence>
<evidence type="ECO:0000256" key="1">
    <source>
        <dbReference type="ARBA" id="ARBA00022723"/>
    </source>
</evidence>
<reference evidence="8 9" key="1">
    <citation type="submission" date="2019-04" db="EMBL/GenBank/DDBJ databases">
        <authorList>
            <consortium name="DOE Joint Genome Institute"/>
            <person name="Mondo S."/>
            <person name="Kjaerbolling I."/>
            <person name="Vesth T."/>
            <person name="Frisvad J.C."/>
            <person name="Nybo J.L."/>
            <person name="Theobald S."/>
            <person name="Kildgaard S."/>
            <person name="Isbrandt T."/>
            <person name="Kuo A."/>
            <person name="Sato A."/>
            <person name="Lyhne E.K."/>
            <person name="Kogle M.E."/>
            <person name="Wiebenga A."/>
            <person name="Kun R.S."/>
            <person name="Lubbers R.J."/>
            <person name="Makela M.R."/>
            <person name="Barry K."/>
            <person name="Chovatia M."/>
            <person name="Clum A."/>
            <person name="Daum C."/>
            <person name="Haridas S."/>
            <person name="He G."/>
            <person name="LaButti K."/>
            <person name="Lipzen A."/>
            <person name="Riley R."/>
            <person name="Salamov A."/>
            <person name="Simmons B.A."/>
            <person name="Magnuson J.K."/>
            <person name="Henrissat B."/>
            <person name="Mortensen U.H."/>
            <person name="Larsen T.O."/>
            <person name="Devries R.P."/>
            <person name="Grigoriev I.V."/>
            <person name="Machida M."/>
            <person name="Baker S.E."/>
            <person name="Andersen M.R."/>
            <person name="Cantor M.N."/>
            <person name="Hua S.X."/>
        </authorList>
    </citation>
    <scope>NUCLEOTIDE SEQUENCE [LARGE SCALE GENOMIC DNA]</scope>
    <source>
        <strain evidence="8 9">CBS 117616</strain>
    </source>
</reference>
<evidence type="ECO:0000256" key="4">
    <source>
        <dbReference type="ARBA" id="ARBA00023125"/>
    </source>
</evidence>
<keyword evidence="1" id="KW-0479">Metal-binding</keyword>
<dbReference type="InterPro" id="IPR036864">
    <property type="entry name" value="Zn2-C6_fun-type_DNA-bd_sf"/>
</dbReference>
<dbReference type="CDD" id="cd00067">
    <property type="entry name" value="GAL4"/>
    <property type="match status" value="1"/>
</dbReference>
<evidence type="ECO:0000259" key="7">
    <source>
        <dbReference type="PROSITE" id="PS50048"/>
    </source>
</evidence>
<protein>
    <recommendedName>
        <fullName evidence="7">Zn(2)-C6 fungal-type domain-containing protein</fullName>
    </recommendedName>
</protein>
<dbReference type="PROSITE" id="PS50048">
    <property type="entry name" value="ZN2_CY6_FUNGAL_2"/>
    <property type="match status" value="1"/>
</dbReference>
<sequence>MAPTTAPHSQRKRRRPALSCEQCRRRKVRCDRNHPCANCLRSDPRSCHYVDTDRKTLVAHDQVIDLAPTSFSKSSPPLDSSIRPDDVQFSGLLDVDALQSSGSSLASPTVVQHSKTSHVPVDLQAGSLVQSLTDRVRQLEKKLDEILNLQPPDGCPSQPPIRTREHSSINGRFLKTRFFGNSHRSICEHRSSEVPEIQVLYERCKQLARTAKSQEIIQQNICPDLRDYMPPKQTSDRLIQAYLRTFESVYRIVHVPSFLREYDQYWKDPQTASPAFIVMTLLMLAIGNSFCQSGDPDKDYVPRSTSSQWVYTAQTWLSSPFEKSRLNIASLQTQCLLLLARQTNGISSDLVWISAGALLRTAMHMGFHIDPRHIRGISFFDAQLRRRIWHTILEIIVQSSMDAGGLPLIHCDDYDCEPPLNIDDAQMEDSNQAKPLEDFTSTSLQIVLQRSLSLRLQVAQFLNDFRRGTSYDEALQLSKSLTNIYRESSALFDAFKNSGKAPTVFQSNFYDLMTQRFLLALHDPFAIKAKTDPTLYYSHKAALGVSIRILAPFSTSIPEDPDYTALLLTGSPSFRDVPTQAAAVVADDIIGRITEEQINTSVSAPHTSYPLSHGDSKHVVERFVSCALARVESGETNIKGYLVSACFLAQIEAMERGRLIDEALSRTILSVLQRCSKVLEDRFNWSHSDDL</sequence>
<dbReference type="InterPro" id="IPR007219">
    <property type="entry name" value="XnlR_reg_dom"/>
</dbReference>
<dbReference type="PANTHER" id="PTHR31944:SF131">
    <property type="entry name" value="HEME-RESPONSIVE ZINC FINGER TRANSCRIPTION FACTOR HAP1"/>
    <property type="match status" value="1"/>
</dbReference>
<feature type="domain" description="Zn(2)-C6 fungal-type" evidence="7">
    <location>
        <begin position="19"/>
        <end position="49"/>
    </location>
</feature>
<keyword evidence="9" id="KW-1185">Reference proteome</keyword>
<accession>A0ABQ6W5E3</accession>
<dbReference type="Pfam" id="PF04082">
    <property type="entry name" value="Fungal_trans"/>
    <property type="match status" value="1"/>
</dbReference>
<dbReference type="EMBL" id="ML735838">
    <property type="protein sequence ID" value="KAE8412350.1"/>
    <property type="molecule type" value="Genomic_DNA"/>
</dbReference>
<gene>
    <name evidence="8" type="ORF">BDV36DRAFT_304985</name>
</gene>
<dbReference type="PROSITE" id="PS00463">
    <property type="entry name" value="ZN2_CY6_FUNGAL_1"/>
    <property type="match status" value="1"/>
</dbReference>
<keyword evidence="6" id="KW-0539">Nucleus</keyword>
<dbReference type="Proteomes" id="UP000325395">
    <property type="component" value="Unassembled WGS sequence"/>
</dbReference>
<keyword evidence="2" id="KW-0862">Zinc</keyword>
<dbReference type="SMART" id="SM00906">
    <property type="entry name" value="Fungal_trans"/>
    <property type="match status" value="1"/>
</dbReference>
<dbReference type="Pfam" id="PF00172">
    <property type="entry name" value="Zn_clus"/>
    <property type="match status" value="1"/>
</dbReference>
<dbReference type="InterPro" id="IPR001138">
    <property type="entry name" value="Zn2Cys6_DnaBD"/>
</dbReference>
<dbReference type="PANTHER" id="PTHR31944">
    <property type="entry name" value="HEME-RESPONSIVE ZINC FINGER TRANSCRIPTION FACTOR HAP1"/>
    <property type="match status" value="1"/>
</dbReference>